<organism evidence="9 10">
    <name type="scientific">Drosophila navojoa</name>
    <name type="common">Fruit fly</name>
    <dbReference type="NCBI Taxonomy" id="7232"/>
    <lineage>
        <taxon>Eukaryota</taxon>
        <taxon>Metazoa</taxon>
        <taxon>Ecdysozoa</taxon>
        <taxon>Arthropoda</taxon>
        <taxon>Hexapoda</taxon>
        <taxon>Insecta</taxon>
        <taxon>Pterygota</taxon>
        <taxon>Neoptera</taxon>
        <taxon>Endopterygota</taxon>
        <taxon>Diptera</taxon>
        <taxon>Brachycera</taxon>
        <taxon>Muscomorpha</taxon>
        <taxon>Ephydroidea</taxon>
        <taxon>Drosophilidae</taxon>
        <taxon>Drosophila</taxon>
    </lineage>
</organism>
<dbReference type="InterPro" id="IPR026050">
    <property type="entry name" value="C1GALT1/C1GALT1_chp1"/>
</dbReference>
<evidence type="ECO:0000256" key="4">
    <source>
        <dbReference type="ARBA" id="ARBA00022968"/>
    </source>
</evidence>
<dbReference type="OrthoDB" id="414175at2759"/>
<reference evidence="9 10" key="1">
    <citation type="journal article" date="2019" name="J. Hered.">
        <title>An Improved Genome Assembly for Drosophila navojoa, the Basal Species in the mojavensis Cluster.</title>
        <authorList>
            <person name="Vanderlinde T."/>
            <person name="Dupim E.G."/>
            <person name="Nazario-Yepiz N.O."/>
            <person name="Carvalho A.B."/>
        </authorList>
    </citation>
    <scope>NUCLEOTIDE SEQUENCE [LARGE SCALE GENOMIC DNA]</scope>
    <source>
        <strain evidence="9">Navoj_Jal97</strain>
        <tissue evidence="9">Whole organism</tissue>
    </source>
</reference>
<keyword evidence="10" id="KW-1185">Reference proteome</keyword>
<gene>
    <name evidence="9" type="ORF">AWZ03_013231</name>
</gene>
<keyword evidence="3 8" id="KW-0812">Transmembrane</keyword>
<feature type="non-terminal residue" evidence="9">
    <location>
        <position position="123"/>
    </location>
</feature>
<dbReference type="STRING" id="7232.A0A484AVE6"/>
<comment type="subcellular location">
    <subcellularLocation>
        <location evidence="1">Membrane</location>
        <topology evidence="1">Single-pass type II membrane protein</topology>
    </subcellularLocation>
</comment>
<dbReference type="GO" id="GO:0016020">
    <property type="term" value="C:membrane"/>
    <property type="evidence" value="ECO:0007669"/>
    <property type="project" value="UniProtKB-SubCell"/>
</dbReference>
<evidence type="ECO:0000256" key="7">
    <source>
        <dbReference type="SAM" id="MobiDB-lite"/>
    </source>
</evidence>
<feature type="transmembrane region" description="Helical" evidence="8">
    <location>
        <begin position="21"/>
        <end position="41"/>
    </location>
</feature>
<keyword evidence="6 8" id="KW-0472">Membrane</keyword>
<evidence type="ECO:0000256" key="2">
    <source>
        <dbReference type="ARBA" id="ARBA00006462"/>
    </source>
</evidence>
<evidence type="ECO:0000256" key="8">
    <source>
        <dbReference type="SAM" id="Phobius"/>
    </source>
</evidence>
<evidence type="ECO:0000256" key="6">
    <source>
        <dbReference type="ARBA" id="ARBA00023136"/>
    </source>
</evidence>
<keyword evidence="4" id="KW-0735">Signal-anchor</keyword>
<evidence type="ECO:0000313" key="10">
    <source>
        <dbReference type="Proteomes" id="UP000295192"/>
    </source>
</evidence>
<proteinExistence type="inferred from homology"/>
<evidence type="ECO:0000313" key="9">
    <source>
        <dbReference type="EMBL" id="TDG40353.1"/>
    </source>
</evidence>
<feature type="region of interest" description="Disordered" evidence="7">
    <location>
        <begin position="55"/>
        <end position="77"/>
    </location>
</feature>
<dbReference type="GO" id="GO:0016263">
    <property type="term" value="F:glycoprotein-N-acetylgalactosamine 3-beta-galactosyltransferase activity"/>
    <property type="evidence" value="ECO:0007669"/>
    <property type="project" value="TreeGrafter"/>
</dbReference>
<evidence type="ECO:0000256" key="3">
    <source>
        <dbReference type="ARBA" id="ARBA00022692"/>
    </source>
</evidence>
<accession>A0A484AVE6</accession>
<dbReference type="EMBL" id="LSRL02000593">
    <property type="protein sequence ID" value="TDG40353.1"/>
    <property type="molecule type" value="Genomic_DNA"/>
</dbReference>
<dbReference type="Proteomes" id="UP000295192">
    <property type="component" value="Unassembled WGS sequence"/>
</dbReference>
<protein>
    <recommendedName>
        <fullName evidence="11">Hexosyltransferase</fullName>
    </recommendedName>
</protein>
<evidence type="ECO:0000256" key="5">
    <source>
        <dbReference type="ARBA" id="ARBA00022989"/>
    </source>
</evidence>
<dbReference type="PANTHER" id="PTHR23033:SF14">
    <property type="entry name" value="GLYCOPROTEIN-N-ACETYLGALACTOSAMINE 3-BETA-GALACTOSYLTRANSFERASE 1-RELATED"/>
    <property type="match status" value="1"/>
</dbReference>
<sequence>MTADILLGRCLFKEKRCHKRSLVPLMVGLVAGFCLVELLVYSSIPKHCDVKGLHPNQDKQNLSSPNQDIDTPAHPNENTSIAEKLHSEVRVLCWIMTGPSNHKTKAVHVKRTWGKRCNKLIFM</sequence>
<comment type="similarity">
    <text evidence="2">Belongs to the glycosyltransferase 31 family. Beta3-Gal-T subfamily.</text>
</comment>
<dbReference type="PANTHER" id="PTHR23033">
    <property type="entry name" value="BETA1,3-GALACTOSYLTRANSFERASE"/>
    <property type="match status" value="1"/>
</dbReference>
<evidence type="ECO:0000256" key="1">
    <source>
        <dbReference type="ARBA" id="ARBA00004606"/>
    </source>
</evidence>
<dbReference type="Gene3D" id="3.90.550.50">
    <property type="match status" value="1"/>
</dbReference>
<name>A0A484AVE6_DRONA</name>
<comment type="caution">
    <text evidence="9">The sequence shown here is derived from an EMBL/GenBank/DDBJ whole genome shotgun (WGS) entry which is preliminary data.</text>
</comment>
<dbReference type="AlphaFoldDB" id="A0A484AVE6"/>
<feature type="compositionally biased region" description="Polar residues" evidence="7">
    <location>
        <begin position="58"/>
        <end position="69"/>
    </location>
</feature>
<evidence type="ECO:0008006" key="11">
    <source>
        <dbReference type="Google" id="ProtNLM"/>
    </source>
</evidence>
<keyword evidence="5 8" id="KW-1133">Transmembrane helix</keyword>